<keyword evidence="10" id="KW-1185">Reference proteome</keyword>
<evidence type="ECO:0000256" key="6">
    <source>
        <dbReference type="SAM" id="SignalP"/>
    </source>
</evidence>
<keyword evidence="2" id="KW-0378">Hydrolase</keyword>
<dbReference type="GO" id="GO:0016787">
    <property type="term" value="F:hydrolase activity"/>
    <property type="evidence" value="ECO:0007669"/>
    <property type="project" value="UniProtKB-KW"/>
</dbReference>
<dbReference type="InterPro" id="IPR040869">
    <property type="entry name" value="CNP_C"/>
</dbReference>
<dbReference type="PANTHER" id="PTHR42988:SF2">
    <property type="entry name" value="CYCLIC NUCLEOTIDE PHOSPHODIESTERASE CBUA0032-RELATED"/>
    <property type="match status" value="1"/>
</dbReference>
<dbReference type="InterPro" id="IPR029052">
    <property type="entry name" value="Metallo-depent_PP-like"/>
</dbReference>
<dbReference type="Pfam" id="PF00149">
    <property type="entry name" value="Metallophos"/>
    <property type="match status" value="1"/>
</dbReference>
<dbReference type="InterPro" id="IPR050884">
    <property type="entry name" value="CNP_phosphodiesterase-III"/>
</dbReference>
<feature type="domain" description="Cyclic nucleotide phosphodiesterase C-terminal" evidence="8">
    <location>
        <begin position="366"/>
        <end position="483"/>
    </location>
</feature>
<evidence type="ECO:0000313" key="9">
    <source>
        <dbReference type="EMBL" id="SET74874.1"/>
    </source>
</evidence>
<keyword evidence="3" id="KW-0408">Iron</keyword>
<dbReference type="Gene3D" id="3.60.21.10">
    <property type="match status" value="1"/>
</dbReference>
<reference evidence="10" key="1">
    <citation type="submission" date="2016-10" db="EMBL/GenBank/DDBJ databases">
        <authorList>
            <person name="Varghese N."/>
            <person name="Submissions S."/>
        </authorList>
    </citation>
    <scope>NUCLEOTIDE SEQUENCE [LARGE SCALE GENOMIC DNA]</scope>
    <source>
        <strain evidence="10">NLAE-zl-G277</strain>
    </source>
</reference>
<protein>
    <submittedName>
        <fullName evidence="9">3',5'-cyclic AMP phosphodiesterase CpdA</fullName>
    </submittedName>
</protein>
<dbReference type="GO" id="GO:0046872">
    <property type="term" value="F:metal ion binding"/>
    <property type="evidence" value="ECO:0007669"/>
    <property type="project" value="UniProtKB-KW"/>
</dbReference>
<dbReference type="STRING" id="460384.SAMN05216313_11344"/>
<keyword evidence="1" id="KW-0479">Metal-binding</keyword>
<gene>
    <name evidence="9" type="ORF">SAMN05216313_11344</name>
</gene>
<evidence type="ECO:0000313" key="10">
    <source>
        <dbReference type="Proteomes" id="UP000198508"/>
    </source>
</evidence>
<feature type="domain" description="Calcineurin-like phosphoesterase" evidence="7">
    <location>
        <begin position="83"/>
        <end position="321"/>
    </location>
</feature>
<feature type="region of interest" description="Disordered" evidence="5">
    <location>
        <begin position="28"/>
        <end position="80"/>
    </location>
</feature>
<dbReference type="Proteomes" id="UP000198508">
    <property type="component" value="Unassembled WGS sequence"/>
</dbReference>
<dbReference type="Gene3D" id="1.10.246.180">
    <property type="match status" value="1"/>
</dbReference>
<dbReference type="InterPro" id="IPR004843">
    <property type="entry name" value="Calcineurin-like_PHP"/>
</dbReference>
<dbReference type="EMBL" id="FOIM01000013">
    <property type="protein sequence ID" value="SET74874.1"/>
    <property type="molecule type" value="Genomic_DNA"/>
</dbReference>
<name>A0A1I0GWP1_9FIRM</name>
<organism evidence="9 10">
    <name type="scientific">Enterocloster lavalensis</name>
    <dbReference type="NCBI Taxonomy" id="460384"/>
    <lineage>
        <taxon>Bacteria</taxon>
        <taxon>Bacillati</taxon>
        <taxon>Bacillota</taxon>
        <taxon>Clostridia</taxon>
        <taxon>Lachnospirales</taxon>
        <taxon>Lachnospiraceae</taxon>
        <taxon>Enterocloster</taxon>
    </lineage>
</organism>
<proteinExistence type="inferred from homology"/>
<keyword evidence="6" id="KW-0732">Signal</keyword>
<dbReference type="Pfam" id="PF17839">
    <property type="entry name" value="CNP_C_terminal"/>
    <property type="match status" value="1"/>
</dbReference>
<dbReference type="RefSeq" id="WP_092364595.1">
    <property type="nucleotide sequence ID" value="NZ_FOIM01000013.1"/>
</dbReference>
<dbReference type="PANTHER" id="PTHR42988">
    <property type="entry name" value="PHOSPHOHYDROLASE"/>
    <property type="match status" value="1"/>
</dbReference>
<dbReference type="AlphaFoldDB" id="A0A1I0GWP1"/>
<evidence type="ECO:0000256" key="5">
    <source>
        <dbReference type="SAM" id="MobiDB-lite"/>
    </source>
</evidence>
<dbReference type="SUPFAM" id="SSF56300">
    <property type="entry name" value="Metallo-dependent phosphatases"/>
    <property type="match status" value="1"/>
</dbReference>
<feature type="chain" id="PRO_5039472871" evidence="6">
    <location>
        <begin position="22"/>
        <end position="490"/>
    </location>
</feature>
<sequence length="490" mass="54920">MKRRIKIKGWIAAVAAAAVLAAGCGVRTDTPVESGATAPEETTIAQTSGAEKPTHPEPSTIEPFPTEPPETETVAEKPAHATRVVLMTDMHYLAGSLRDEGEAFTTMVNHGDGKLVNYVEEIVDAALEEAISQNADVLILSGDLSLNGEEDSHKELAKKLDKVELAGIPVLVIPGNHDINNPKAAGYQGKDIYPANNTDPAEFAEIYGEFGYDEANSRDSNSLSYTYYLDQNTCLLMLDTCQYEPRNQVGGMIKTETYEWIEQQLDEAEKAGMRVLPVAHHNLLDESKVYVDDCTIEHSDRLIDLLEERNIPLFLSGHLHVQHFMQHDDIGIYEVVTSSLATPPCQYGVLDYMSDESFSYHTRQVDMERWAKRHHVTDENLLSFDTYSPPTLNKIFYNQAYDAMKDSKEEEKAGDLFVKLTPSEKQQMSQVYADINAACYAGKAVDVVEEAKERPAYKMWQEYCYPAVLFEYLEYIVEDAVKDYNVLEVD</sequence>
<evidence type="ECO:0000259" key="8">
    <source>
        <dbReference type="Pfam" id="PF17839"/>
    </source>
</evidence>
<evidence type="ECO:0000256" key="3">
    <source>
        <dbReference type="ARBA" id="ARBA00023004"/>
    </source>
</evidence>
<feature type="signal peptide" evidence="6">
    <location>
        <begin position="1"/>
        <end position="21"/>
    </location>
</feature>
<evidence type="ECO:0000259" key="7">
    <source>
        <dbReference type="Pfam" id="PF00149"/>
    </source>
</evidence>
<comment type="similarity">
    <text evidence="4">Belongs to the cyclic nucleotide phosphodiesterase class-III family.</text>
</comment>
<dbReference type="PROSITE" id="PS51257">
    <property type="entry name" value="PROKAR_LIPOPROTEIN"/>
    <property type="match status" value="1"/>
</dbReference>
<accession>A0A1I0GWP1</accession>
<evidence type="ECO:0000256" key="4">
    <source>
        <dbReference type="ARBA" id="ARBA00025742"/>
    </source>
</evidence>
<evidence type="ECO:0000256" key="1">
    <source>
        <dbReference type="ARBA" id="ARBA00022723"/>
    </source>
</evidence>
<evidence type="ECO:0000256" key="2">
    <source>
        <dbReference type="ARBA" id="ARBA00022801"/>
    </source>
</evidence>